<evidence type="ECO:0000313" key="8">
    <source>
        <dbReference type="Proteomes" id="UP000245845"/>
    </source>
</evidence>
<dbReference type="PANTHER" id="PTHR38784:SF1">
    <property type="entry name" value="SUCROSE PHOSPHORYLASE"/>
    <property type="match status" value="1"/>
</dbReference>
<dbReference type="EC" id="2.4.1.329" evidence="4"/>
<feature type="binding site" evidence="5">
    <location>
        <begin position="334"/>
        <end position="335"/>
    </location>
    <ligand>
        <name>substrate</name>
    </ligand>
</feature>
<feature type="binding site" evidence="5">
    <location>
        <position position="440"/>
    </location>
    <ligand>
        <name>substrate</name>
    </ligand>
</feature>
<evidence type="ECO:0000256" key="5">
    <source>
        <dbReference type="PIRSR" id="PIRSR003059-2"/>
    </source>
</evidence>
<dbReference type="CDD" id="cd11356">
    <property type="entry name" value="AmyAc_Sucrose_phosphorylase-like_1"/>
    <property type="match status" value="1"/>
</dbReference>
<evidence type="ECO:0000256" key="4">
    <source>
        <dbReference type="PIRNR" id="PIRNR003059"/>
    </source>
</evidence>
<accession>A0A2Y9BA78</accession>
<dbReference type="GO" id="GO:0005975">
    <property type="term" value="P:carbohydrate metabolic process"/>
    <property type="evidence" value="ECO:0007669"/>
    <property type="project" value="InterPro"/>
</dbReference>
<name>A0A2Y9BA78_9FIRM</name>
<dbReference type="RefSeq" id="WP_109729944.1">
    <property type="nucleotide sequence ID" value="NZ_BAAACK010000006.1"/>
</dbReference>
<evidence type="ECO:0000256" key="2">
    <source>
        <dbReference type="ARBA" id="ARBA00022676"/>
    </source>
</evidence>
<dbReference type="SMART" id="SM00642">
    <property type="entry name" value="Aamy"/>
    <property type="match status" value="1"/>
</dbReference>
<keyword evidence="3 4" id="KW-0808">Transferase</keyword>
<comment type="similarity">
    <text evidence="1 4">Belongs to the glycosyl hydrolase 13 family. Sucrose phosphorylase subfamily.</text>
</comment>
<comment type="caution">
    <text evidence="7">The sequence shown here is derived from an EMBL/GenBank/DDBJ whole genome shotgun (WGS) entry which is preliminary data.</text>
</comment>
<feature type="binding site" evidence="5">
    <location>
        <position position="131"/>
    </location>
    <ligand>
        <name>substrate</name>
    </ligand>
</feature>
<keyword evidence="2 4" id="KW-0328">Glycosyltransferase</keyword>
<comment type="catalytic activity">
    <reaction evidence="4">
        <text>sucrose 6(F)-phosphate + phosphate = beta-D-fructose 6-phosphate + alpha-D-glucose 1-phosphate</text>
        <dbReference type="Rhea" id="RHEA:38863"/>
        <dbReference type="ChEBI" id="CHEBI:43474"/>
        <dbReference type="ChEBI" id="CHEBI:57634"/>
        <dbReference type="ChEBI" id="CHEBI:57723"/>
        <dbReference type="ChEBI" id="CHEBI:58601"/>
        <dbReference type="EC" id="2.4.1.329"/>
    </reaction>
</comment>
<feature type="domain" description="Glycosyl hydrolase family 13 catalytic" evidence="6">
    <location>
        <begin position="46"/>
        <end position="476"/>
    </location>
</feature>
<dbReference type="GO" id="GO:0004645">
    <property type="term" value="F:1,4-alpha-oligoglucan phosphorylase activity"/>
    <property type="evidence" value="ECO:0007669"/>
    <property type="project" value="UniProtKB-UniRule"/>
</dbReference>
<dbReference type="InterPro" id="IPR045857">
    <property type="entry name" value="O16G_dom_2"/>
</dbReference>
<evidence type="ECO:0000256" key="1">
    <source>
        <dbReference type="ARBA" id="ARBA00008452"/>
    </source>
</evidence>
<dbReference type="PIRSF" id="PIRSF003059">
    <property type="entry name" value="Sucrose_phosphorylase"/>
    <property type="match status" value="1"/>
</dbReference>
<dbReference type="Gene3D" id="3.20.20.80">
    <property type="entry name" value="Glycosidases"/>
    <property type="match status" value="1"/>
</dbReference>
<dbReference type="SUPFAM" id="SSF51445">
    <property type="entry name" value="(Trans)glycosidases"/>
    <property type="match status" value="1"/>
</dbReference>
<dbReference type="InterPro" id="IPR017853">
    <property type="entry name" value="GH"/>
</dbReference>
<dbReference type="PANTHER" id="PTHR38784">
    <property type="entry name" value="SUCROSE PHOSPHORYLASE"/>
    <property type="match status" value="1"/>
</dbReference>
<dbReference type="EMBL" id="QGDL01000002">
    <property type="protein sequence ID" value="PWJ31219.1"/>
    <property type="molecule type" value="Genomic_DNA"/>
</dbReference>
<dbReference type="InterPro" id="IPR016377">
    <property type="entry name" value="Sucrose_GGa_phosphorylase-rel"/>
</dbReference>
<dbReference type="InterPro" id="IPR006047">
    <property type="entry name" value="GH13_cat_dom"/>
</dbReference>
<dbReference type="AlphaFoldDB" id="A0A2Y9BA78"/>
<proteinExistence type="inferred from homology"/>
<dbReference type="Pfam" id="PF00128">
    <property type="entry name" value="Alpha-amylase"/>
    <property type="match status" value="1"/>
</dbReference>
<dbReference type="OrthoDB" id="9805159at2"/>
<dbReference type="InterPro" id="IPR033746">
    <property type="entry name" value="GGa_phosphorylase"/>
</dbReference>
<sequence length="566" mass="63616">MEGIERRLKFIFGTEEKAASAKQKIEKQLEKYEKTGLKARKLSQADTMLITYGDSIVNGDAPALEVLSEFLDAYVKDAVGNVHLLPMYPYTSDDGFSVVDYKEINPSLGNWGHIEMLAKRYGLMFDAVINHISKSSDWFQKYLECEQPYTDYFITCDPDADYSKVTRPRALPLLTAFQTAEGTKFVWTTFSEDQIDLNFNSPDVLAEVLDLLVMYGRMGAKFIRLDAIGFMWKEAGTTCMHLPQTHELIKLMKDVLCVYSPGTKLITETNVPHKDNISYFGDGKDEADLVYQFPLPPLVMYSLLTGDASILSQWMAGLELPGEDVTFFNFLSSHDGIGVRPTEGILDDAQREFLVKATLEHGGRVSYKDNGDGTKSPYELNINYQDALAGPEDSDETRIGRFLAAETILLSMQGVPGIYIHSLLGSRNDYYGMTVSGIPRRINREQLDYGFLKEQLDGDTNRSRIFKEMIRRLNIRKKEKAFAPQAVQEVLNVDGRVLAVRRIAKESGECIEAFINVSGETVPIGRDGLSGTNLLNGEEIKDKIVLGPYEAAWIKNSRLLQRGRTL</sequence>
<evidence type="ECO:0000259" key="6">
    <source>
        <dbReference type="SMART" id="SM00642"/>
    </source>
</evidence>
<evidence type="ECO:0000313" key="7">
    <source>
        <dbReference type="EMBL" id="PWJ31219.1"/>
    </source>
</evidence>
<organism evidence="7 8">
    <name type="scientific">Faecalicatena orotica</name>
    <dbReference type="NCBI Taxonomy" id="1544"/>
    <lineage>
        <taxon>Bacteria</taxon>
        <taxon>Bacillati</taxon>
        <taxon>Bacillota</taxon>
        <taxon>Clostridia</taxon>
        <taxon>Lachnospirales</taxon>
        <taxon>Lachnospiraceae</taxon>
        <taxon>Faecalicatena</taxon>
    </lineage>
</organism>
<dbReference type="Proteomes" id="UP000245845">
    <property type="component" value="Unassembled WGS sequence"/>
</dbReference>
<reference evidence="7 8" key="1">
    <citation type="submission" date="2018-05" db="EMBL/GenBank/DDBJ databases">
        <title>The Hungate 1000. A catalogue of reference genomes from the rumen microbiome.</title>
        <authorList>
            <person name="Kelly W."/>
        </authorList>
    </citation>
    <scope>NUCLEOTIDE SEQUENCE [LARGE SCALE GENOMIC DNA]</scope>
    <source>
        <strain evidence="7 8">NLAE-zl-C242</strain>
    </source>
</reference>
<keyword evidence="8" id="KW-1185">Reference proteome</keyword>
<feature type="binding site" evidence="5">
    <location>
        <position position="93"/>
    </location>
    <ligand>
        <name>substrate</name>
    </ligand>
</feature>
<evidence type="ECO:0000256" key="3">
    <source>
        <dbReference type="ARBA" id="ARBA00022679"/>
    </source>
</evidence>
<dbReference type="Gene3D" id="3.90.400.10">
    <property type="entry name" value="Oligo-1,6-glucosidase, Domain 2"/>
    <property type="match status" value="1"/>
</dbReference>
<gene>
    <name evidence="7" type="ORF">A8806_10275</name>
</gene>
<protein>
    <recommendedName>
        <fullName evidence="4">Sucrose 6(F)-phosphate phosphorylase</fullName>
        <ecNumber evidence="4">2.4.1.329</ecNumber>
    </recommendedName>
</protein>
<feature type="binding site" evidence="5">
    <location>
        <begin position="224"/>
        <end position="226"/>
    </location>
    <ligand>
        <name>substrate</name>
    </ligand>
</feature>